<feature type="compositionally biased region" description="Polar residues" evidence="1">
    <location>
        <begin position="41"/>
        <end position="61"/>
    </location>
</feature>
<dbReference type="EMBL" id="JAYMGO010000005">
    <property type="protein sequence ID" value="KAL1273683.1"/>
    <property type="molecule type" value="Genomic_DNA"/>
</dbReference>
<protein>
    <submittedName>
        <fullName evidence="2">Uncharacterized protein</fullName>
    </submittedName>
</protein>
<sequence>MRARGRRRIAPYLLYRSTPPVPGPSPDLSEFGTRNGVGPPFTTTAASPSRLNQTEEGTNFTRRGVSKLRSHGEKRTAEI</sequence>
<keyword evidence="3" id="KW-1185">Reference proteome</keyword>
<accession>A0ABR3NA89</accession>
<evidence type="ECO:0000313" key="2">
    <source>
        <dbReference type="EMBL" id="KAL1273683.1"/>
    </source>
</evidence>
<comment type="caution">
    <text evidence="2">The sequence shown here is derived from an EMBL/GenBank/DDBJ whole genome shotgun (WGS) entry which is preliminary data.</text>
</comment>
<evidence type="ECO:0000313" key="3">
    <source>
        <dbReference type="Proteomes" id="UP001558613"/>
    </source>
</evidence>
<name>A0ABR3NA89_9TELE</name>
<gene>
    <name evidence="2" type="ORF">QQF64_026497</name>
</gene>
<proteinExistence type="predicted"/>
<feature type="region of interest" description="Disordered" evidence="1">
    <location>
        <begin position="1"/>
        <end position="79"/>
    </location>
</feature>
<feature type="compositionally biased region" description="Basic and acidic residues" evidence="1">
    <location>
        <begin position="70"/>
        <end position="79"/>
    </location>
</feature>
<dbReference type="Proteomes" id="UP001558613">
    <property type="component" value="Unassembled WGS sequence"/>
</dbReference>
<reference evidence="2 3" key="1">
    <citation type="submission" date="2023-09" db="EMBL/GenBank/DDBJ databases">
        <authorList>
            <person name="Wang M."/>
        </authorList>
    </citation>
    <scope>NUCLEOTIDE SEQUENCE [LARGE SCALE GENOMIC DNA]</scope>
    <source>
        <strain evidence="2">GT-2023</strain>
        <tissue evidence="2">Liver</tissue>
    </source>
</reference>
<organism evidence="2 3">
    <name type="scientific">Cirrhinus molitorella</name>
    <name type="common">mud carp</name>
    <dbReference type="NCBI Taxonomy" id="172907"/>
    <lineage>
        <taxon>Eukaryota</taxon>
        <taxon>Metazoa</taxon>
        <taxon>Chordata</taxon>
        <taxon>Craniata</taxon>
        <taxon>Vertebrata</taxon>
        <taxon>Euteleostomi</taxon>
        <taxon>Actinopterygii</taxon>
        <taxon>Neopterygii</taxon>
        <taxon>Teleostei</taxon>
        <taxon>Ostariophysi</taxon>
        <taxon>Cypriniformes</taxon>
        <taxon>Cyprinidae</taxon>
        <taxon>Labeoninae</taxon>
        <taxon>Labeonini</taxon>
        <taxon>Cirrhinus</taxon>
    </lineage>
</organism>
<evidence type="ECO:0000256" key="1">
    <source>
        <dbReference type="SAM" id="MobiDB-lite"/>
    </source>
</evidence>